<dbReference type="GO" id="GO:0016226">
    <property type="term" value="P:iron-sulfur cluster assembly"/>
    <property type="evidence" value="ECO:0007669"/>
    <property type="project" value="InterPro"/>
</dbReference>
<dbReference type="PANTHER" id="PTHR10072:SF41">
    <property type="entry name" value="IRON-SULFUR CLUSTER ASSEMBLY 1 HOMOLOG, MITOCHONDRIAL"/>
    <property type="match status" value="1"/>
</dbReference>
<keyword evidence="5" id="KW-1185">Reference proteome</keyword>
<protein>
    <recommendedName>
        <fullName evidence="2">Iron-sulfur cluster assembly 1 homolog, mitochondrial</fullName>
    </recommendedName>
</protein>
<dbReference type="AlphaFoldDB" id="A0A1S8WLP2"/>
<dbReference type="PANTHER" id="PTHR10072">
    <property type="entry name" value="IRON-SULFUR CLUSTER ASSEMBLY PROTEIN"/>
    <property type="match status" value="1"/>
</dbReference>
<evidence type="ECO:0000256" key="1">
    <source>
        <dbReference type="ARBA" id="ARBA00006718"/>
    </source>
</evidence>
<dbReference type="Pfam" id="PF01521">
    <property type="entry name" value="Fe-S_biosyn"/>
    <property type="match status" value="1"/>
</dbReference>
<feature type="non-terminal residue" evidence="4">
    <location>
        <position position="210"/>
    </location>
</feature>
<dbReference type="InterPro" id="IPR016092">
    <property type="entry name" value="ATAP"/>
</dbReference>
<name>A0A1S8WLP2_OPIVI</name>
<dbReference type="InterPro" id="IPR035903">
    <property type="entry name" value="HesB-like_dom_sf"/>
</dbReference>
<dbReference type="Gene3D" id="2.60.300.12">
    <property type="entry name" value="HesB-like domain"/>
    <property type="match status" value="1"/>
</dbReference>
<comment type="similarity">
    <text evidence="1">Belongs to the HesB/IscA family.</text>
</comment>
<dbReference type="NCBIfam" id="TIGR00049">
    <property type="entry name" value="iron-sulfur cluster assembly accessory protein"/>
    <property type="match status" value="1"/>
</dbReference>
<proteinExistence type="inferred from homology"/>
<dbReference type="Proteomes" id="UP000243686">
    <property type="component" value="Unassembled WGS sequence"/>
</dbReference>
<dbReference type="InterPro" id="IPR050322">
    <property type="entry name" value="Fe-S_cluster_asmbl/transfer"/>
</dbReference>
<dbReference type="GO" id="GO:0005739">
    <property type="term" value="C:mitochondrion"/>
    <property type="evidence" value="ECO:0007669"/>
    <property type="project" value="TreeGrafter"/>
</dbReference>
<organism evidence="4 5">
    <name type="scientific">Opisthorchis viverrini</name>
    <name type="common">Southeast Asian liver fluke</name>
    <dbReference type="NCBI Taxonomy" id="6198"/>
    <lineage>
        <taxon>Eukaryota</taxon>
        <taxon>Metazoa</taxon>
        <taxon>Spiralia</taxon>
        <taxon>Lophotrochozoa</taxon>
        <taxon>Platyhelminthes</taxon>
        <taxon>Trematoda</taxon>
        <taxon>Digenea</taxon>
        <taxon>Opisthorchiida</taxon>
        <taxon>Opisthorchiata</taxon>
        <taxon>Opisthorchiidae</taxon>
        <taxon>Opisthorchis</taxon>
    </lineage>
</organism>
<evidence type="ECO:0000259" key="3">
    <source>
        <dbReference type="Pfam" id="PF01521"/>
    </source>
</evidence>
<evidence type="ECO:0000313" key="4">
    <source>
        <dbReference type="EMBL" id="OON15370.1"/>
    </source>
</evidence>
<gene>
    <name evidence="4" type="ORF">X801_08829</name>
</gene>
<dbReference type="EMBL" id="KV905365">
    <property type="protein sequence ID" value="OON15370.1"/>
    <property type="molecule type" value="Genomic_DNA"/>
</dbReference>
<dbReference type="GO" id="GO:0051537">
    <property type="term" value="F:2 iron, 2 sulfur cluster binding"/>
    <property type="evidence" value="ECO:0007669"/>
    <property type="project" value="TreeGrafter"/>
</dbReference>
<dbReference type="InterPro" id="IPR000361">
    <property type="entry name" value="ATAP_core_dom"/>
</dbReference>
<evidence type="ECO:0000313" key="5">
    <source>
        <dbReference type="Proteomes" id="UP000243686"/>
    </source>
</evidence>
<evidence type="ECO:0000256" key="2">
    <source>
        <dbReference type="ARBA" id="ARBA00039743"/>
    </source>
</evidence>
<dbReference type="SUPFAM" id="SSF89360">
    <property type="entry name" value="HesB-like domain"/>
    <property type="match status" value="1"/>
</dbReference>
<sequence>MLSRLSRFLAGRRLDTALWACPRSYSSSTCHTISNSVKTTNRPRKSPLVGRQAPLTLTPAAVVRIKELLRQRPDAVGLRVGVKTRGCSGLSYTLEFCTDGQREGDEAVEQDGVKVFIDRRAQLSLLGTEMDFQEGVLASEFLFNNPNVKGTFLAKPNVALLHQDFMLLTERTGCVNGISYRLEHTWQPLEKCKGYGNQHKINDQFMASSR</sequence>
<accession>A0A1S8WLP2</accession>
<feature type="domain" description="Core" evidence="3">
    <location>
        <begin position="55"/>
        <end position="151"/>
    </location>
</feature>
<reference evidence="4 5" key="1">
    <citation type="submission" date="2015-03" db="EMBL/GenBank/DDBJ databases">
        <title>Draft genome of the nematode, Opisthorchis viverrini.</title>
        <authorList>
            <person name="Mitreva M."/>
        </authorList>
    </citation>
    <scope>NUCLEOTIDE SEQUENCE [LARGE SCALE GENOMIC DNA]</scope>
    <source>
        <strain evidence="4">Khon Kaen</strain>
    </source>
</reference>